<name>A0A9P1GAA0_9DINO</name>
<proteinExistence type="predicted"/>
<dbReference type="EMBL" id="CAMXCT020003724">
    <property type="protein sequence ID" value="CAL1159294.1"/>
    <property type="molecule type" value="Genomic_DNA"/>
</dbReference>
<feature type="signal peptide" evidence="1">
    <location>
        <begin position="1"/>
        <end position="16"/>
    </location>
</feature>
<keyword evidence="1" id="KW-0732">Signal</keyword>
<dbReference type="Proteomes" id="UP001152797">
    <property type="component" value="Unassembled WGS sequence"/>
</dbReference>
<reference evidence="2" key="1">
    <citation type="submission" date="2022-10" db="EMBL/GenBank/DDBJ databases">
        <authorList>
            <person name="Chen Y."/>
            <person name="Dougan E. K."/>
            <person name="Chan C."/>
            <person name="Rhodes N."/>
            <person name="Thang M."/>
        </authorList>
    </citation>
    <scope>NUCLEOTIDE SEQUENCE</scope>
</reference>
<evidence type="ECO:0000313" key="2">
    <source>
        <dbReference type="EMBL" id="CAI4005919.1"/>
    </source>
</evidence>
<evidence type="ECO:0000313" key="4">
    <source>
        <dbReference type="Proteomes" id="UP001152797"/>
    </source>
</evidence>
<reference evidence="3 4" key="2">
    <citation type="submission" date="2024-05" db="EMBL/GenBank/DDBJ databases">
        <authorList>
            <person name="Chen Y."/>
            <person name="Shah S."/>
            <person name="Dougan E. K."/>
            <person name="Thang M."/>
            <person name="Chan C."/>
        </authorList>
    </citation>
    <scope>NUCLEOTIDE SEQUENCE [LARGE SCALE GENOMIC DNA]</scope>
</reference>
<keyword evidence="4" id="KW-1185">Reference proteome</keyword>
<dbReference type="AlphaFoldDB" id="A0A9P1GAA0"/>
<sequence length="175" mass="19423">MWMWLSIFLPAATATATDTCTEGACAAQSAALLQSSMGPRPHVILQEDYRRITPCQDSSAFTPDKDISGWCDMYNMASLPGEAICEATEGCRFTRGYCQCDEPEACRAVGATWNGWTCREELFGLSREYMEKVIEAHVDGDCDGKEVWGYQVKDMMAWPASQCCSDFPSTMCDKN</sequence>
<evidence type="ECO:0000313" key="3">
    <source>
        <dbReference type="EMBL" id="CAL4793231.1"/>
    </source>
</evidence>
<accession>A0A9P1GAA0</accession>
<dbReference type="EMBL" id="CAMXCT030003724">
    <property type="protein sequence ID" value="CAL4793231.1"/>
    <property type="molecule type" value="Genomic_DNA"/>
</dbReference>
<feature type="non-terminal residue" evidence="2">
    <location>
        <position position="175"/>
    </location>
</feature>
<dbReference type="EMBL" id="CAMXCT010003724">
    <property type="protein sequence ID" value="CAI4005919.1"/>
    <property type="molecule type" value="Genomic_DNA"/>
</dbReference>
<organism evidence="2">
    <name type="scientific">Cladocopium goreaui</name>
    <dbReference type="NCBI Taxonomy" id="2562237"/>
    <lineage>
        <taxon>Eukaryota</taxon>
        <taxon>Sar</taxon>
        <taxon>Alveolata</taxon>
        <taxon>Dinophyceae</taxon>
        <taxon>Suessiales</taxon>
        <taxon>Symbiodiniaceae</taxon>
        <taxon>Cladocopium</taxon>
    </lineage>
</organism>
<gene>
    <name evidence="2" type="ORF">C1SCF055_LOCUS31604</name>
</gene>
<protein>
    <submittedName>
        <fullName evidence="2">Uncharacterized protein</fullName>
    </submittedName>
</protein>
<comment type="caution">
    <text evidence="2">The sequence shown here is derived from an EMBL/GenBank/DDBJ whole genome shotgun (WGS) entry which is preliminary data.</text>
</comment>
<feature type="chain" id="PRO_5043272862" evidence="1">
    <location>
        <begin position="17"/>
        <end position="175"/>
    </location>
</feature>
<evidence type="ECO:0000256" key="1">
    <source>
        <dbReference type="SAM" id="SignalP"/>
    </source>
</evidence>